<dbReference type="AlphaFoldDB" id="A0A9J6PHX6"/>
<keyword evidence="9" id="KW-1185">Reference proteome</keyword>
<evidence type="ECO:0000256" key="4">
    <source>
        <dbReference type="ARBA" id="ARBA00022801"/>
    </source>
</evidence>
<evidence type="ECO:0000256" key="6">
    <source>
        <dbReference type="ARBA" id="ARBA00023049"/>
    </source>
</evidence>
<dbReference type="CDD" id="cd07333">
    <property type="entry name" value="M48C_bepA_like"/>
    <property type="match status" value="1"/>
</dbReference>
<keyword evidence="4 8" id="KW-0378">Hydrolase</keyword>
<evidence type="ECO:0000256" key="2">
    <source>
        <dbReference type="ARBA" id="ARBA00022670"/>
    </source>
</evidence>
<evidence type="ECO:0000313" key="9">
    <source>
        <dbReference type="Proteomes" id="UP001055804"/>
    </source>
</evidence>
<reference evidence="8" key="1">
    <citation type="submission" date="2022-06" db="EMBL/GenBank/DDBJ databases">
        <title>Isolation and Genomics of Futiania mangrovii gen. nov., sp. nov., a Rare and Metabolically-versatile member in the Class Alphaproteobacteria.</title>
        <authorList>
            <person name="Liu L."/>
            <person name="Huang W.-C."/>
            <person name="Pan J."/>
            <person name="Li J."/>
            <person name="Huang Y."/>
            <person name="Du H."/>
            <person name="Liu Y."/>
            <person name="Li M."/>
        </authorList>
    </citation>
    <scope>NUCLEOTIDE SEQUENCE</scope>
    <source>
        <strain evidence="8">FT118</strain>
    </source>
</reference>
<comment type="caution">
    <text evidence="8">The sequence shown here is derived from an EMBL/GenBank/DDBJ whole genome shotgun (WGS) entry which is preliminary data.</text>
</comment>
<dbReference type="EC" id="3.4.24.-" evidence="8"/>
<dbReference type="InterPro" id="IPR001915">
    <property type="entry name" value="Peptidase_M48"/>
</dbReference>
<dbReference type="GO" id="GO:0046872">
    <property type="term" value="F:metal ion binding"/>
    <property type="evidence" value="ECO:0007669"/>
    <property type="project" value="UniProtKB-KW"/>
</dbReference>
<sequence>MGKCANAIREAARAGLAGLMLLTAGCAGDSAQGEGFSLISPEQEKELGAREHPKMLERYGGVYEEGDIGAYVATVGGRVAANSDRPDIAYRFTVLDSPVVNAMALPGGYVYVTRGLLALANSEAELAGVLAHEVGHVTARHTASRVTQGTVANVLAGLLGVATGSQAVAQIAGLAGQGYLASFSRDQEFEADRLGVRALARTGYDPYAQADFLANLQAQSELYAALAGKTDYDPNRVDFFATHPATPDRVRAAIGEARASGVPFDGRPDRRGDFLAAIDGMMYGDNPKEGYIRGRQFLHPVLRFAFEVPEGFRLTNSSRAVTAQGPQGTAISLDSAPVDRPVATTDYLTRIWQKDLPLREVERIRVNGLEAATGWTVANSNRGQVYARFVAVREAADRVYRFIMIAPPNPSAAVLEGFRKTTYSFRRLGAREAAALKPLRLQVVTVRRSDTVETLARRMAFDEAREERFRVLNGLGPRDPVRAGDRVKIVVEGR</sequence>
<dbReference type="GO" id="GO:0051603">
    <property type="term" value="P:proteolysis involved in protein catabolic process"/>
    <property type="evidence" value="ECO:0007669"/>
    <property type="project" value="TreeGrafter"/>
</dbReference>
<accession>A0A9J6PHX6</accession>
<dbReference type="GO" id="GO:0004222">
    <property type="term" value="F:metalloendopeptidase activity"/>
    <property type="evidence" value="ECO:0007669"/>
    <property type="project" value="InterPro"/>
</dbReference>
<keyword evidence="3" id="KW-0479">Metal-binding</keyword>
<dbReference type="EMBL" id="JAMZFT010000002">
    <property type="protein sequence ID" value="MCP1336175.1"/>
    <property type="molecule type" value="Genomic_DNA"/>
</dbReference>
<dbReference type="RefSeq" id="WP_269332144.1">
    <property type="nucleotide sequence ID" value="NZ_JAMZFT010000002.1"/>
</dbReference>
<evidence type="ECO:0000256" key="5">
    <source>
        <dbReference type="ARBA" id="ARBA00022833"/>
    </source>
</evidence>
<evidence type="ECO:0000259" key="7">
    <source>
        <dbReference type="Pfam" id="PF01435"/>
    </source>
</evidence>
<protein>
    <submittedName>
        <fullName evidence="8">M48 family metalloprotease</fullName>
        <ecNumber evidence="8">3.4.24.-</ecNumber>
    </submittedName>
</protein>
<comment type="cofactor">
    <cofactor evidence="1">
        <name>Zn(2+)</name>
        <dbReference type="ChEBI" id="CHEBI:29105"/>
    </cofactor>
</comment>
<dbReference type="PROSITE" id="PS51257">
    <property type="entry name" value="PROKAR_LIPOPROTEIN"/>
    <property type="match status" value="1"/>
</dbReference>
<gene>
    <name evidence="8" type="ORF">NJQ99_07140</name>
</gene>
<evidence type="ECO:0000256" key="3">
    <source>
        <dbReference type="ARBA" id="ARBA00022723"/>
    </source>
</evidence>
<dbReference type="InterPro" id="IPR051156">
    <property type="entry name" value="Mito/Outer_Membr_Metalloprot"/>
</dbReference>
<keyword evidence="6 8" id="KW-0482">Metalloprotease</keyword>
<dbReference type="Pfam" id="PF01435">
    <property type="entry name" value="Peptidase_M48"/>
    <property type="match status" value="1"/>
</dbReference>
<dbReference type="Proteomes" id="UP001055804">
    <property type="component" value="Unassembled WGS sequence"/>
</dbReference>
<keyword evidence="5" id="KW-0862">Zinc</keyword>
<dbReference type="PANTHER" id="PTHR22726:SF1">
    <property type="entry name" value="METALLOENDOPEPTIDASE OMA1, MITOCHONDRIAL"/>
    <property type="match status" value="1"/>
</dbReference>
<dbReference type="GO" id="GO:0016020">
    <property type="term" value="C:membrane"/>
    <property type="evidence" value="ECO:0007669"/>
    <property type="project" value="TreeGrafter"/>
</dbReference>
<dbReference type="PANTHER" id="PTHR22726">
    <property type="entry name" value="METALLOENDOPEPTIDASE OMA1"/>
    <property type="match status" value="1"/>
</dbReference>
<feature type="domain" description="Peptidase M48" evidence="7">
    <location>
        <begin position="71"/>
        <end position="253"/>
    </location>
</feature>
<evidence type="ECO:0000313" key="8">
    <source>
        <dbReference type="EMBL" id="MCP1336175.1"/>
    </source>
</evidence>
<keyword evidence="2" id="KW-0645">Protease</keyword>
<proteinExistence type="predicted"/>
<dbReference type="Gene3D" id="3.30.2010.10">
    <property type="entry name" value="Metalloproteases ('zincins'), catalytic domain"/>
    <property type="match status" value="1"/>
</dbReference>
<name>A0A9J6PHX6_9PROT</name>
<evidence type="ECO:0000256" key="1">
    <source>
        <dbReference type="ARBA" id="ARBA00001947"/>
    </source>
</evidence>
<organism evidence="8 9">
    <name type="scientific">Futiania mangrovi</name>
    <dbReference type="NCBI Taxonomy" id="2959716"/>
    <lineage>
        <taxon>Bacteria</taxon>
        <taxon>Pseudomonadati</taxon>
        <taxon>Pseudomonadota</taxon>
        <taxon>Alphaproteobacteria</taxon>
        <taxon>Futianiales</taxon>
        <taxon>Futianiaceae</taxon>
        <taxon>Futiania</taxon>
    </lineage>
</organism>